<comment type="caution">
    <text evidence="1">The sequence shown here is derived from an EMBL/GenBank/DDBJ whole genome shotgun (WGS) entry which is preliminary data.</text>
</comment>
<organism evidence="1 2">
    <name type="scientific">Halalkalibacter suaedae</name>
    <dbReference type="NCBI Taxonomy" id="2822140"/>
    <lineage>
        <taxon>Bacteria</taxon>
        <taxon>Bacillati</taxon>
        <taxon>Bacillota</taxon>
        <taxon>Bacilli</taxon>
        <taxon>Bacillales</taxon>
        <taxon>Bacillaceae</taxon>
        <taxon>Halalkalibacter</taxon>
    </lineage>
</organism>
<dbReference type="Pfam" id="PF03864">
    <property type="entry name" value="Phage_cap_E"/>
    <property type="match status" value="1"/>
</dbReference>
<gene>
    <name evidence="1" type="ORF">J7W16_04255</name>
</gene>
<dbReference type="Gene3D" id="3.90.1690.10">
    <property type="entry name" value="phage-related protein like domain"/>
    <property type="match status" value="1"/>
</dbReference>
<dbReference type="RefSeq" id="WP_210595985.1">
    <property type="nucleotide sequence ID" value="NZ_JAGKSQ010000002.1"/>
</dbReference>
<proteinExistence type="predicted"/>
<name>A0A940WYF5_9BACI</name>
<dbReference type="Proteomes" id="UP000678228">
    <property type="component" value="Unassembled WGS sequence"/>
</dbReference>
<dbReference type="AlphaFoldDB" id="A0A940WYF5"/>
<reference evidence="1" key="1">
    <citation type="submission" date="2021-03" db="EMBL/GenBank/DDBJ databases">
        <title>Bacillus suaedae sp. nov., isolated from Suaeda aralocaspica.</title>
        <authorList>
            <person name="Lei R.F.R."/>
        </authorList>
    </citation>
    <scope>NUCLEOTIDE SEQUENCE</scope>
    <source>
        <strain evidence="1">YZJH907-2</strain>
    </source>
</reference>
<evidence type="ECO:0000313" key="1">
    <source>
        <dbReference type="EMBL" id="MBP3950334.1"/>
    </source>
</evidence>
<dbReference type="InterPro" id="IPR005564">
    <property type="entry name" value="Major_capsid_GpE"/>
</dbReference>
<accession>A0A940WYF5</accession>
<dbReference type="InterPro" id="IPR053738">
    <property type="entry name" value="Lambda_capsid_assembly"/>
</dbReference>
<dbReference type="EMBL" id="JAGKSQ010000002">
    <property type="protein sequence ID" value="MBP3950334.1"/>
    <property type="molecule type" value="Genomic_DNA"/>
</dbReference>
<keyword evidence="2" id="KW-1185">Reference proteome</keyword>
<sequence>MLHLDEFQGEEFQGYVENVPLSKEYVLRAFLPNQPTKDINFAYNVVNGKYAQAASITGFNASAPLRDTKSLEKHFGSVAKVQHGFRLDEEQLLRFNRPRDDEEKDMAVDYVYQETDDLIAGVYDIEEYLRAQALYSGVLQYEDTENDIQINVDFGIPAENKLTVTVPWSDSTSTPLTDIQTAVKQYQEQNKRRKPVVMHLTSTTEAHLLQNEQIKGQVYGNPTDKRLLTKADLANVFVALGLPPYAINNDVVDVYGQGEVQLLEDNKVVFLGADLGNTYLGPTVEKNYESGIYVVPEIKESNPPGQSVFVGETVFPALKRPKSIVILSV</sequence>
<protein>
    <submittedName>
        <fullName evidence="1">Major capsid protein</fullName>
    </submittedName>
</protein>
<evidence type="ECO:0000313" key="2">
    <source>
        <dbReference type="Proteomes" id="UP000678228"/>
    </source>
</evidence>